<dbReference type="InterPro" id="IPR008927">
    <property type="entry name" value="6-PGluconate_DH-like_C_sf"/>
</dbReference>
<evidence type="ECO:0000313" key="1">
    <source>
        <dbReference type="EMBL" id="MDV6227469.1"/>
    </source>
</evidence>
<proteinExistence type="predicted"/>
<gene>
    <name evidence="1" type="ORF">R2G56_14310</name>
</gene>
<organism evidence="1 2">
    <name type="scientific">Nitratireductor aquimarinus</name>
    <dbReference type="NCBI Taxonomy" id="889300"/>
    <lineage>
        <taxon>Bacteria</taxon>
        <taxon>Pseudomonadati</taxon>
        <taxon>Pseudomonadota</taxon>
        <taxon>Alphaproteobacteria</taxon>
        <taxon>Hyphomicrobiales</taxon>
        <taxon>Phyllobacteriaceae</taxon>
        <taxon>Nitratireductor</taxon>
    </lineage>
</organism>
<reference evidence="1 2" key="1">
    <citation type="submission" date="2023-10" db="EMBL/GenBank/DDBJ databases">
        <authorList>
            <person name="Venkata Ramana C."/>
            <person name="Sasikala C."/>
            <person name="Dhurka M."/>
        </authorList>
    </citation>
    <scope>NUCLEOTIDE SEQUENCE [LARGE SCALE GENOMIC DNA]</scope>
    <source>
        <strain evidence="1 2">KCTC 32151</strain>
    </source>
</reference>
<name>A0ABU4AMM8_9HYPH</name>
<dbReference type="Gene3D" id="1.10.1040.10">
    <property type="entry name" value="N-(1-d-carboxylethyl)-l-norvaline Dehydrogenase, domain 2"/>
    <property type="match status" value="1"/>
</dbReference>
<dbReference type="SUPFAM" id="SSF51735">
    <property type="entry name" value="NAD(P)-binding Rossmann-fold domains"/>
    <property type="match status" value="1"/>
</dbReference>
<evidence type="ECO:0000313" key="2">
    <source>
        <dbReference type="Proteomes" id="UP001185659"/>
    </source>
</evidence>
<evidence type="ECO:0008006" key="3">
    <source>
        <dbReference type="Google" id="ProtNLM"/>
    </source>
</evidence>
<protein>
    <recommendedName>
        <fullName evidence="3">3-hydroxyisobutyrate dehydrogenase</fullName>
    </recommendedName>
</protein>
<accession>A0ABU4AMM8</accession>
<dbReference type="Gene3D" id="3.40.50.720">
    <property type="entry name" value="NAD(P)-binding Rossmann-like Domain"/>
    <property type="match status" value="1"/>
</dbReference>
<dbReference type="Pfam" id="PF13241">
    <property type="entry name" value="NAD_binding_7"/>
    <property type="match status" value="1"/>
</dbReference>
<dbReference type="EMBL" id="JAWLIP010000006">
    <property type="protein sequence ID" value="MDV6227469.1"/>
    <property type="molecule type" value="Genomic_DNA"/>
</dbReference>
<dbReference type="RefSeq" id="WP_317561730.1">
    <property type="nucleotide sequence ID" value="NZ_JAWLIP010000006.1"/>
</dbReference>
<sequence>MNDSSGTHGVRLLVVGFGAAGRVYCEAFAKAGAKVTAVDPALNATTMEGAGRLGIDTSHTLPDTLDGMDLAVVLTPASVSLKIEAAIGERPGDCPVLDLTSSTPEAMRAAQELLGGRLVDGTVMGAVGLGGVATPMILAGKKAQAVADILAPLGCRITCLDGAPGDASTLKLLRSLFMKGLEALVVETQLAAAALDQSENLPLALSDLSEVDINAFLAEMLRTHPKHAARRHVEIAAASDLMEKAGMRPIMANAASSLFARTASFGAGPDETPDHAINWLLKTTQPDCEERHEQSPGHLDH</sequence>
<dbReference type="SUPFAM" id="SSF48179">
    <property type="entry name" value="6-phosphogluconate dehydrogenase C-terminal domain-like"/>
    <property type="match status" value="1"/>
</dbReference>
<dbReference type="InterPro" id="IPR036291">
    <property type="entry name" value="NAD(P)-bd_dom_sf"/>
</dbReference>
<dbReference type="Proteomes" id="UP001185659">
    <property type="component" value="Unassembled WGS sequence"/>
</dbReference>
<comment type="caution">
    <text evidence="1">The sequence shown here is derived from an EMBL/GenBank/DDBJ whole genome shotgun (WGS) entry which is preliminary data.</text>
</comment>
<dbReference type="InterPro" id="IPR013328">
    <property type="entry name" value="6PGD_dom2"/>
</dbReference>
<keyword evidence="2" id="KW-1185">Reference proteome</keyword>